<evidence type="ECO:0000313" key="2">
    <source>
        <dbReference type="EMBL" id="BAY55687.1"/>
    </source>
</evidence>
<proteinExistence type="predicted"/>
<sequence>MCNAWNHPPDCSCGWGGDTGGGSGGFSRSNTSFNLSSPLPQSSTYKATLQRTLSPELRSAETKRTSCWWCGALVYYHTNGYGDSVLFDDLGHPWQVHHCWLEHRKKQKQKSNSLDDHTRLKLAILVGVIQRMTFLPDEYSVAHEMRISVSELRNGYGDFYYVDRQTQAMIISCKFTGESSYAAPKTRPKLEILEIRRPITRTKPAPPKKKGKPAPLNKKNKKGKPKKSD</sequence>
<dbReference type="GO" id="GO:0005840">
    <property type="term" value="C:ribosome"/>
    <property type="evidence" value="ECO:0007669"/>
    <property type="project" value="UniProtKB-KW"/>
</dbReference>
<keyword evidence="2" id="KW-0687">Ribonucleoprotein</keyword>
<dbReference type="EMBL" id="AP018203">
    <property type="protein sequence ID" value="BAY55687.1"/>
    <property type="molecule type" value="Genomic_DNA"/>
</dbReference>
<name>A0A1Z4JGP1_LEPBY</name>
<accession>A0A1Z4JGP1</accession>
<dbReference type="Proteomes" id="UP000217895">
    <property type="component" value="Chromosome"/>
</dbReference>
<gene>
    <name evidence="2" type="ORF">NIES2135_25110</name>
</gene>
<evidence type="ECO:0000313" key="3">
    <source>
        <dbReference type="Proteomes" id="UP000217895"/>
    </source>
</evidence>
<protein>
    <submittedName>
        <fullName evidence="2">Ribosomal protein S10p/S20e</fullName>
    </submittedName>
</protein>
<feature type="region of interest" description="Disordered" evidence="1">
    <location>
        <begin position="195"/>
        <end position="229"/>
    </location>
</feature>
<keyword evidence="3" id="KW-1185">Reference proteome</keyword>
<organism evidence="2 3">
    <name type="scientific">Leptolyngbya boryana NIES-2135</name>
    <dbReference type="NCBI Taxonomy" id="1973484"/>
    <lineage>
        <taxon>Bacteria</taxon>
        <taxon>Bacillati</taxon>
        <taxon>Cyanobacteriota</taxon>
        <taxon>Cyanophyceae</taxon>
        <taxon>Leptolyngbyales</taxon>
        <taxon>Leptolyngbyaceae</taxon>
        <taxon>Leptolyngbya group</taxon>
        <taxon>Leptolyngbya</taxon>
    </lineage>
</organism>
<feature type="compositionally biased region" description="Basic residues" evidence="1">
    <location>
        <begin position="206"/>
        <end position="229"/>
    </location>
</feature>
<reference evidence="2 3" key="1">
    <citation type="submission" date="2017-06" db="EMBL/GenBank/DDBJ databases">
        <title>Genome sequencing of cyanobaciteial culture collection at National Institute for Environmental Studies (NIES).</title>
        <authorList>
            <person name="Hirose Y."/>
            <person name="Shimura Y."/>
            <person name="Fujisawa T."/>
            <person name="Nakamura Y."/>
            <person name="Kawachi M."/>
        </authorList>
    </citation>
    <scope>NUCLEOTIDE SEQUENCE [LARGE SCALE GENOMIC DNA]</scope>
    <source>
        <strain evidence="2 3">NIES-2135</strain>
    </source>
</reference>
<dbReference type="AlphaFoldDB" id="A0A1Z4JGP1"/>
<keyword evidence="2" id="KW-0689">Ribosomal protein</keyword>
<evidence type="ECO:0000256" key="1">
    <source>
        <dbReference type="SAM" id="MobiDB-lite"/>
    </source>
</evidence>